<dbReference type="SUPFAM" id="SSF50341">
    <property type="entry name" value="CheW-like"/>
    <property type="match status" value="3"/>
</dbReference>
<feature type="region of interest" description="Disordered" evidence="1">
    <location>
        <begin position="1201"/>
        <end position="1231"/>
    </location>
</feature>
<feature type="compositionally biased region" description="Basic and acidic residues" evidence="1">
    <location>
        <begin position="918"/>
        <end position="943"/>
    </location>
</feature>
<dbReference type="Proteomes" id="UP000288892">
    <property type="component" value="Unassembled WGS sequence"/>
</dbReference>
<evidence type="ECO:0000256" key="2">
    <source>
        <dbReference type="SAM" id="Phobius"/>
    </source>
</evidence>
<dbReference type="GO" id="GO:0006935">
    <property type="term" value="P:chemotaxis"/>
    <property type="evidence" value="ECO:0007669"/>
    <property type="project" value="InterPro"/>
</dbReference>
<feature type="compositionally biased region" description="Low complexity" evidence="1">
    <location>
        <begin position="765"/>
        <end position="779"/>
    </location>
</feature>
<dbReference type="EMBL" id="MTKS01000034">
    <property type="protein sequence ID" value="RWX52156.1"/>
    <property type="molecule type" value="Genomic_DNA"/>
</dbReference>
<feature type="domain" description="CheW-like" evidence="3">
    <location>
        <begin position="165"/>
        <end position="304"/>
    </location>
</feature>
<dbReference type="InterPro" id="IPR018392">
    <property type="entry name" value="LysM"/>
</dbReference>
<feature type="compositionally biased region" description="Basic and acidic residues" evidence="1">
    <location>
        <begin position="715"/>
        <end position="733"/>
    </location>
</feature>
<comment type="caution">
    <text evidence="5">The sequence shown here is derived from an EMBL/GenBank/DDBJ whole genome shotgun (WGS) entry which is preliminary data.</text>
</comment>
<gene>
    <name evidence="5" type="ORF">VU01_10345</name>
</gene>
<dbReference type="PROSITE" id="PS51782">
    <property type="entry name" value="LYSM"/>
    <property type="match status" value="1"/>
</dbReference>
<feature type="compositionally biased region" description="Polar residues" evidence="1">
    <location>
        <begin position="1432"/>
        <end position="1441"/>
    </location>
</feature>
<protein>
    <submittedName>
        <fullName evidence="5">Chemotaxis signal transduction protein</fullName>
    </submittedName>
</protein>
<evidence type="ECO:0000256" key="1">
    <source>
        <dbReference type="SAM" id="MobiDB-lite"/>
    </source>
</evidence>
<dbReference type="PANTHER" id="PTHR34700">
    <property type="entry name" value="POTASSIUM BINDING PROTEIN KBP"/>
    <property type="match status" value="1"/>
</dbReference>
<feature type="transmembrane region" description="Helical" evidence="2">
    <location>
        <begin position="1059"/>
        <end position="1079"/>
    </location>
</feature>
<evidence type="ECO:0000259" key="3">
    <source>
        <dbReference type="PROSITE" id="PS50851"/>
    </source>
</evidence>
<dbReference type="PROSITE" id="PS50851">
    <property type="entry name" value="CHEW"/>
    <property type="match status" value="2"/>
</dbReference>
<dbReference type="SMART" id="SM00257">
    <property type="entry name" value="LysM"/>
    <property type="match status" value="1"/>
</dbReference>
<proteinExistence type="predicted"/>
<keyword evidence="2" id="KW-0472">Membrane</keyword>
<feature type="region of interest" description="Disordered" evidence="1">
    <location>
        <begin position="1384"/>
        <end position="1468"/>
    </location>
</feature>
<dbReference type="GO" id="GO:0007165">
    <property type="term" value="P:signal transduction"/>
    <property type="evidence" value="ECO:0007669"/>
    <property type="project" value="InterPro"/>
</dbReference>
<feature type="compositionally biased region" description="Basic and acidic residues" evidence="1">
    <location>
        <begin position="901"/>
        <end position="911"/>
    </location>
</feature>
<feature type="domain" description="LysM" evidence="4">
    <location>
        <begin position="1489"/>
        <end position="1536"/>
    </location>
</feature>
<feature type="region of interest" description="Disordered" evidence="1">
    <location>
        <begin position="875"/>
        <end position="966"/>
    </location>
</feature>
<dbReference type="SUPFAM" id="SSF54106">
    <property type="entry name" value="LysM domain"/>
    <property type="match status" value="1"/>
</dbReference>
<feature type="compositionally biased region" description="Acidic residues" evidence="1">
    <location>
        <begin position="834"/>
        <end position="846"/>
    </location>
</feature>
<dbReference type="InterPro" id="IPR052196">
    <property type="entry name" value="Bact_Kbp"/>
</dbReference>
<name>A0A444JGD0_9BACT</name>
<dbReference type="Pfam" id="PF01584">
    <property type="entry name" value="CheW"/>
    <property type="match status" value="2"/>
</dbReference>
<dbReference type="CDD" id="cd00118">
    <property type="entry name" value="LysM"/>
    <property type="match status" value="1"/>
</dbReference>
<feature type="domain" description="CheW-like" evidence="3">
    <location>
        <begin position="329"/>
        <end position="465"/>
    </location>
</feature>
<feature type="region of interest" description="Disordered" evidence="1">
    <location>
        <begin position="631"/>
        <end position="804"/>
    </location>
</feature>
<sequence length="1540" mass="168139">MREFLLLDLAGFCCGVRKEDILSHEEQAIHWLTDNNGAVTAIAMMGAHPVSLADLSYCIGLASASRRAGGYPVLVPAGHDLSVAFVVEQETGMAQVPCSAVYPLPAYLQTAFIDSCVRLDGKFGGKLVPLVNIRAIHCRVSAGDYTPPTPQFSLPVLKEKRRPSPDALRVFTCNKKTFAASADYFSSEQALPPGVLTRLPLMPEFVCGITLHSNRIFTVLDISRYLQLSPATEDDEGKWLLGEVEGQGFAFVVDTDQGLLPADSLPLVPLPLLVRSDWQRSVALYARKIIPVLDFREMLAKPPDETGSQALSRDLRSDGRFKAVFGKQQLEIVEFSLCNMIHALPDLEVADILPFTHCQRLAGTGGLVIGVTLYRKELLPVLDPARCFGRESRPVAGWKLVLVCNGDLRVLVLAEDVLGKRSLNVGEQRALPFTAPHSSVYGCYPVAGRVGLILNILALTAYFDNEQISELFFFADDLLPSVSDVEKSVESNIEPNIDRGTSAGNNGGIPPESLLFLESGRKDPVDDRGLKNTASVLLTEEQDTLVQFVVASMLSRKKDEATYAAEKGNQDDEAVADSLECTEEPERFGEIREESDNVFLSVMASMLSRKEDHPDSEAGAISYDEEVASDVPERALESEEFGEPSSVADEIFSEEGEYPSETERHEDDSAFPYENEIYENETSSTADTPLEASPVLLTDEQDRLITSALASMLPRGKEGEEKKEKGAPEIHEEPEGEQEINSVLDKSQEALGFSSEFDEPFLQDNEQQAAAQSANEEQNGPPRFVDTDIEELNRAGSGSDPEPVMLTEEQKGAVISVAPERTAEPEKENSFLFQEEDTLIPSEDPDESRLDVPVFIFTEEQDMLLQSSLAAAFSQEKNKGSIEGQQDADAINAEFSSSAAEARDADKKGDGSDSADEQAEKMVTKEPAPDAEVAGREVEKDLPDDVPPQLKDREEVPVEPDTWNILEDGDAFPELKDFVRQVSETQQADFPPVMPHADFVKNVTFPRLSSPDPRKIKAKLDKKRQEERDILFREAEHESEQGPDMQPQPKDEIRKRTKLWIFFFLIGLLSGYLLWLFVFRNQEVSHEKNIKSENRLSEISREASPVIRDAVPGKRAESEVTAQNDQEGILAQPVAHSPALSKPESESALEGRKAIEQEIPEAPADQPAQATSERPAIGNLVEEFPENIEHAGDNVLENAGKQQGKTAIREQGQDEEGFVGNVHEEDEKPDALLQGRVADDSGVGAVDDAADDVALKSAVAEEKDPVKGLIGASSDDAANKSKGESTQQDVTAALKRIERTPEEPDTAQAGTDEKKAPESVLENAGKQQGKTAIREQGQDEEGFVGNVHEEDKRPDGLLQGRVADDSGVGAVDDAADDVALKSAVAEEKDPVKGLIGASSDDAANKSKGTVKDGATGEMTKEEKKQADGLLFETSSGSTQLIPTAPAERARRYVAREKTTGVDQSKEKMIPAGQENSALMSPVNGTSDHAHHTVSKGDTLWEISEQYTGSGFNYPDVAKKNKITNPDLIYPDQQVLLPAKK</sequence>
<dbReference type="InterPro" id="IPR002545">
    <property type="entry name" value="CheW-lke_dom"/>
</dbReference>
<feature type="region of interest" description="Disordered" evidence="1">
    <location>
        <begin position="819"/>
        <end position="847"/>
    </location>
</feature>
<dbReference type="Gene3D" id="2.40.50.180">
    <property type="entry name" value="CheA-289, Domain 4"/>
    <property type="match status" value="1"/>
</dbReference>
<keyword evidence="6" id="KW-1185">Reference proteome</keyword>
<keyword evidence="2" id="KW-0812">Transmembrane</keyword>
<dbReference type="Pfam" id="PF01476">
    <property type="entry name" value="LysM"/>
    <property type="match status" value="1"/>
</dbReference>
<dbReference type="PANTHER" id="PTHR34700:SF4">
    <property type="entry name" value="PHAGE-LIKE ELEMENT PBSX PROTEIN XKDP"/>
    <property type="match status" value="1"/>
</dbReference>
<dbReference type="InterPro" id="IPR036779">
    <property type="entry name" value="LysM_dom_sf"/>
</dbReference>
<dbReference type="InterPro" id="IPR036061">
    <property type="entry name" value="CheW-like_dom_sf"/>
</dbReference>
<keyword evidence="2" id="KW-1133">Transmembrane helix</keyword>
<accession>A0A444JGD0</accession>
<feature type="compositionally biased region" description="Acidic residues" evidence="1">
    <location>
        <begin position="651"/>
        <end position="660"/>
    </location>
</feature>
<reference evidence="5 6" key="1">
    <citation type="submission" date="2017-01" db="EMBL/GenBank/DDBJ databases">
        <title>The cable genome- insights into the physiology and evolution of filamentous bacteria capable of sulfide oxidation via long distance electron transfer.</title>
        <authorList>
            <person name="Schreiber L."/>
            <person name="Bjerg J.T."/>
            <person name="Boggild A."/>
            <person name="Van De Vossenberg J."/>
            <person name="Meysman F."/>
            <person name="Nielsen L.P."/>
            <person name="Schramm A."/>
            <person name="Kjeldsen K.U."/>
        </authorList>
    </citation>
    <scope>NUCLEOTIDE SEQUENCE [LARGE SCALE GENOMIC DNA]</scope>
    <source>
        <strain evidence="5">A5</strain>
    </source>
</reference>
<evidence type="ECO:0000313" key="5">
    <source>
        <dbReference type="EMBL" id="RWX52156.1"/>
    </source>
</evidence>
<organism evidence="5 6">
    <name type="scientific">Candidatus Electrothrix marina</name>
    <dbReference type="NCBI Taxonomy" id="1859130"/>
    <lineage>
        <taxon>Bacteria</taxon>
        <taxon>Pseudomonadati</taxon>
        <taxon>Thermodesulfobacteriota</taxon>
        <taxon>Desulfobulbia</taxon>
        <taxon>Desulfobulbales</taxon>
        <taxon>Desulfobulbaceae</taxon>
        <taxon>Candidatus Electrothrix</taxon>
    </lineage>
</organism>
<evidence type="ECO:0000259" key="4">
    <source>
        <dbReference type="PROSITE" id="PS51782"/>
    </source>
</evidence>
<dbReference type="Gene3D" id="3.10.350.10">
    <property type="entry name" value="LysM domain"/>
    <property type="match status" value="1"/>
</dbReference>
<dbReference type="SMART" id="SM00260">
    <property type="entry name" value="CheW"/>
    <property type="match status" value="1"/>
</dbReference>
<feature type="region of interest" description="Disordered" evidence="1">
    <location>
        <begin position="1260"/>
        <end position="1369"/>
    </location>
</feature>
<evidence type="ECO:0000313" key="6">
    <source>
        <dbReference type="Proteomes" id="UP000288892"/>
    </source>
</evidence>
<feature type="compositionally biased region" description="Basic and acidic residues" evidence="1">
    <location>
        <begin position="1447"/>
        <end position="1468"/>
    </location>
</feature>
<feature type="region of interest" description="Disordered" evidence="1">
    <location>
        <begin position="1110"/>
        <end position="1151"/>
    </location>
</feature>